<evidence type="ECO:0000313" key="3">
    <source>
        <dbReference type="Proteomes" id="UP000268094"/>
    </source>
</evidence>
<name>A0A3A8H5F7_9BACT</name>
<dbReference type="AlphaFoldDB" id="A0A3A8H5F7"/>
<feature type="domain" description="CHASE3" evidence="1">
    <location>
        <begin position="42"/>
        <end position="165"/>
    </location>
</feature>
<keyword evidence="3" id="KW-1185">Reference proteome</keyword>
<accession>A0A3A8H5F7</accession>
<dbReference type="Pfam" id="PF05227">
    <property type="entry name" value="CHASE3"/>
    <property type="match status" value="1"/>
</dbReference>
<gene>
    <name evidence="2" type="ORF">D7V88_41810</name>
</gene>
<comment type="caution">
    <text evidence="2">The sequence shown here is derived from an EMBL/GenBank/DDBJ whole genome shotgun (WGS) entry which is preliminary data.</text>
</comment>
<reference evidence="3" key="1">
    <citation type="submission" date="2018-09" db="EMBL/GenBank/DDBJ databases">
        <authorList>
            <person name="Livingstone P.G."/>
            <person name="Whitworth D.E."/>
        </authorList>
    </citation>
    <scope>NUCLEOTIDE SEQUENCE [LARGE SCALE GENOMIC DNA]</scope>
    <source>
        <strain evidence="3">CA054A</strain>
    </source>
</reference>
<organism evidence="2 3">
    <name type="scientific">Corallococcus terminator</name>
    <dbReference type="NCBI Taxonomy" id="2316733"/>
    <lineage>
        <taxon>Bacteria</taxon>
        <taxon>Pseudomonadati</taxon>
        <taxon>Myxococcota</taxon>
        <taxon>Myxococcia</taxon>
        <taxon>Myxococcales</taxon>
        <taxon>Cystobacterineae</taxon>
        <taxon>Myxococcaceae</taxon>
        <taxon>Corallococcus</taxon>
    </lineage>
</organism>
<protein>
    <submittedName>
        <fullName evidence="2">Chemotaxis protein</fullName>
    </submittedName>
</protein>
<evidence type="ECO:0000259" key="1">
    <source>
        <dbReference type="Pfam" id="PF05227"/>
    </source>
</evidence>
<dbReference type="InterPro" id="IPR007891">
    <property type="entry name" value="CHASE3"/>
</dbReference>
<dbReference type="Proteomes" id="UP000268094">
    <property type="component" value="Unassembled WGS sequence"/>
</dbReference>
<evidence type="ECO:0000313" key="2">
    <source>
        <dbReference type="EMBL" id="RKG65476.1"/>
    </source>
</evidence>
<dbReference type="EMBL" id="RAVZ01000722">
    <property type="protein sequence ID" value="RKG65476.1"/>
    <property type="molecule type" value="Genomic_DNA"/>
</dbReference>
<feature type="non-terminal residue" evidence="2">
    <location>
        <position position="168"/>
    </location>
</feature>
<sequence length="168" mass="19158">MSIGNRIALGFGLSLLVLLVIAGVAFQGAQQLTTTTEGLLESHNNYKLLREVRALLVDAETGQRGYVLTGEEVYLRPYQAALSELRTDMDKLRVAMDKYPEQRSRMAKIEPLIANKLDELADTIRLRREQGFDASLAIVKTNRGQREMDAIRELIYEMRDTEEDRWRA</sequence>
<dbReference type="RefSeq" id="WP_208726770.1">
    <property type="nucleotide sequence ID" value="NZ_RAVZ01000722.1"/>
</dbReference>
<dbReference type="CDD" id="cd19410">
    <property type="entry name" value="HK9-like_sensor"/>
    <property type="match status" value="1"/>
</dbReference>
<proteinExistence type="predicted"/>